<keyword evidence="6 7" id="KW-0472">Membrane</keyword>
<sequence length="295" mass="32823">MMADQALGAQTKHSSGMKRWNKRKFTSHTISYVLLILIALIMILPFLWTLSTSLKGQNEAIYTMPPSFIPEQWTLENYVTVWNSLPIPVYFWNSIILSFFGVALPLILASLAAFPLARMQFKGRQLVFLLIMATMMIPAEVTMIPIYLILNEMNLLGTLTGVILPGAVSAYGIFLMRQGMLTIPKEIEESAVIDGAGVWRIWLSIMMPMVKPTLATLGILSFIGAWNNFLWPFLVLDDSSKYPLTVGLYKLKGTFVSNTRLVAAGSMISLIPIAIVFISFQKYFIKGVNAGAVKG</sequence>
<comment type="similarity">
    <text evidence="7">Belongs to the binding-protein-dependent transport system permease family.</text>
</comment>
<dbReference type="InterPro" id="IPR000515">
    <property type="entry name" value="MetI-like"/>
</dbReference>
<dbReference type="CDD" id="cd06261">
    <property type="entry name" value="TM_PBP2"/>
    <property type="match status" value="1"/>
</dbReference>
<evidence type="ECO:0000256" key="3">
    <source>
        <dbReference type="ARBA" id="ARBA00022475"/>
    </source>
</evidence>
<dbReference type="PANTHER" id="PTHR43744:SF3">
    <property type="entry name" value="LACTOSE TRANSPORT SYSTEM PERMEASE PROTEIN LACG"/>
    <property type="match status" value="1"/>
</dbReference>
<proteinExistence type="inferred from homology"/>
<keyword evidence="2 7" id="KW-0813">Transport</keyword>
<dbReference type="Proteomes" id="UP001344632">
    <property type="component" value="Unassembled WGS sequence"/>
</dbReference>
<gene>
    <name evidence="9" type="ORF">P4H66_13790</name>
</gene>
<feature type="transmembrane region" description="Helical" evidence="7">
    <location>
        <begin position="214"/>
        <end position="234"/>
    </location>
</feature>
<evidence type="ECO:0000256" key="7">
    <source>
        <dbReference type="RuleBase" id="RU363032"/>
    </source>
</evidence>
<comment type="subcellular location">
    <subcellularLocation>
        <location evidence="1 7">Cell membrane</location>
        <topology evidence="1 7">Multi-pass membrane protein</topology>
    </subcellularLocation>
</comment>
<protein>
    <submittedName>
        <fullName evidence="9">Carbohydrate ABC transporter permease</fullName>
    </submittedName>
</protein>
<accession>A0ABU6GRZ1</accession>
<evidence type="ECO:0000256" key="2">
    <source>
        <dbReference type="ARBA" id="ARBA00022448"/>
    </source>
</evidence>
<organism evidence="9 10">
    <name type="scientific">Paenibacillus dokdonensis</name>
    <dbReference type="NCBI Taxonomy" id="2567944"/>
    <lineage>
        <taxon>Bacteria</taxon>
        <taxon>Bacillati</taxon>
        <taxon>Bacillota</taxon>
        <taxon>Bacilli</taxon>
        <taxon>Bacillales</taxon>
        <taxon>Paenibacillaceae</taxon>
        <taxon>Paenibacillus</taxon>
    </lineage>
</organism>
<evidence type="ECO:0000256" key="6">
    <source>
        <dbReference type="ARBA" id="ARBA00023136"/>
    </source>
</evidence>
<dbReference type="PROSITE" id="PS50928">
    <property type="entry name" value="ABC_TM1"/>
    <property type="match status" value="1"/>
</dbReference>
<evidence type="ECO:0000313" key="9">
    <source>
        <dbReference type="EMBL" id="MEC0240922.1"/>
    </source>
</evidence>
<evidence type="ECO:0000256" key="5">
    <source>
        <dbReference type="ARBA" id="ARBA00022989"/>
    </source>
</evidence>
<dbReference type="EMBL" id="JARLKZ010000008">
    <property type="protein sequence ID" value="MEC0240922.1"/>
    <property type="molecule type" value="Genomic_DNA"/>
</dbReference>
<evidence type="ECO:0000256" key="1">
    <source>
        <dbReference type="ARBA" id="ARBA00004651"/>
    </source>
</evidence>
<keyword evidence="4 7" id="KW-0812">Transmembrane</keyword>
<name>A0ABU6GRZ1_9BACL</name>
<dbReference type="InterPro" id="IPR035906">
    <property type="entry name" value="MetI-like_sf"/>
</dbReference>
<comment type="caution">
    <text evidence="9">The sequence shown here is derived from an EMBL/GenBank/DDBJ whole genome shotgun (WGS) entry which is preliminary data.</text>
</comment>
<evidence type="ECO:0000256" key="4">
    <source>
        <dbReference type="ARBA" id="ARBA00022692"/>
    </source>
</evidence>
<dbReference type="Pfam" id="PF00528">
    <property type="entry name" value="BPD_transp_1"/>
    <property type="match status" value="1"/>
</dbReference>
<evidence type="ECO:0000259" key="8">
    <source>
        <dbReference type="PROSITE" id="PS50928"/>
    </source>
</evidence>
<keyword evidence="10" id="KW-1185">Reference proteome</keyword>
<feature type="transmembrane region" description="Helical" evidence="7">
    <location>
        <begin position="155"/>
        <end position="176"/>
    </location>
</feature>
<feature type="transmembrane region" description="Helical" evidence="7">
    <location>
        <begin position="261"/>
        <end position="280"/>
    </location>
</feature>
<feature type="domain" description="ABC transmembrane type-1" evidence="8">
    <location>
        <begin position="91"/>
        <end position="279"/>
    </location>
</feature>
<dbReference type="RefSeq" id="WP_326088663.1">
    <property type="nucleotide sequence ID" value="NZ_JARLKZ010000008.1"/>
</dbReference>
<reference evidence="9 10" key="1">
    <citation type="submission" date="2023-03" db="EMBL/GenBank/DDBJ databases">
        <title>Bacillus Genome Sequencing.</title>
        <authorList>
            <person name="Dunlap C."/>
        </authorList>
    </citation>
    <scope>NUCLEOTIDE SEQUENCE [LARGE SCALE GENOMIC DNA]</scope>
    <source>
        <strain evidence="9 10">BD-525</strain>
    </source>
</reference>
<evidence type="ECO:0000313" key="10">
    <source>
        <dbReference type="Proteomes" id="UP001344632"/>
    </source>
</evidence>
<feature type="transmembrane region" description="Helical" evidence="7">
    <location>
        <begin position="126"/>
        <end position="149"/>
    </location>
</feature>
<dbReference type="SUPFAM" id="SSF161098">
    <property type="entry name" value="MetI-like"/>
    <property type="match status" value="1"/>
</dbReference>
<keyword evidence="5 7" id="KW-1133">Transmembrane helix</keyword>
<feature type="transmembrane region" description="Helical" evidence="7">
    <location>
        <begin position="29"/>
        <end position="48"/>
    </location>
</feature>
<keyword evidence="3" id="KW-1003">Cell membrane</keyword>
<feature type="transmembrane region" description="Helical" evidence="7">
    <location>
        <begin position="90"/>
        <end position="114"/>
    </location>
</feature>
<dbReference type="Gene3D" id="1.10.3720.10">
    <property type="entry name" value="MetI-like"/>
    <property type="match status" value="1"/>
</dbReference>
<dbReference type="PANTHER" id="PTHR43744">
    <property type="entry name" value="ABC TRANSPORTER PERMEASE PROTEIN MG189-RELATED-RELATED"/>
    <property type="match status" value="1"/>
</dbReference>